<comment type="caution">
    <text evidence="2">The sequence shown here is derived from an EMBL/GenBank/DDBJ whole genome shotgun (WGS) entry which is preliminary data.</text>
</comment>
<dbReference type="AlphaFoldDB" id="A0A6B0GJQ1"/>
<proteinExistence type="predicted"/>
<reference evidence="2 3" key="1">
    <citation type="submission" date="2019-12" db="EMBL/GenBank/DDBJ databases">
        <title>Halocatena pleomorpha gen. nov. sp. nov., an extremely halophilic archaeon of family Halobacteriaceae isolated from saltpan soil.</title>
        <authorList>
            <person name="Pal Y."/>
            <person name="Verma A."/>
            <person name="Krishnamurthi S."/>
            <person name="Kumar P."/>
        </authorList>
    </citation>
    <scope>NUCLEOTIDE SEQUENCE [LARGE SCALE GENOMIC DNA]</scope>
    <source>
        <strain evidence="2 3">JCM 16495</strain>
    </source>
</reference>
<dbReference type="OrthoDB" id="271504at2157"/>
<accession>A0A6B0GJQ1</accession>
<feature type="domain" description="Phage head morphogenesis" evidence="1">
    <location>
        <begin position="155"/>
        <end position="262"/>
    </location>
</feature>
<dbReference type="Pfam" id="PF04233">
    <property type="entry name" value="Phage_Mu_F"/>
    <property type="match status" value="1"/>
</dbReference>
<keyword evidence="3" id="KW-1185">Reference proteome</keyword>
<evidence type="ECO:0000313" key="2">
    <source>
        <dbReference type="EMBL" id="MWG34830.1"/>
    </source>
</evidence>
<protein>
    <submittedName>
        <fullName evidence="2">Phage head morphogenesis protein</fullName>
    </submittedName>
</protein>
<dbReference type="EMBL" id="WSZK01000015">
    <property type="protein sequence ID" value="MWG34830.1"/>
    <property type="molecule type" value="Genomic_DNA"/>
</dbReference>
<sequence length="270" mass="30042">MPTDPTQSKTLRERYARKLRGRYAAINTELRAGVRDRDAFGLSSDGEALARDIDRIPSYRFETDDRKHAEFMAWLRQQLDNGVLQTIGQGENEYVRTAYEKSIRHADAALDEQGLDVPEGGLQAAFNAPIHEDALALLYQRNYEGLKGINEEVAKQISRTLAEGFSQGYSPRKMAAELTDRIDSIGKTRATTLARTEVINAHAEGTLNRYEQAGVEQVTADVEFLTAQDRRVCAVCASLGGSRYTIGEARGVIPVHPRCRCAWLPVTPDN</sequence>
<dbReference type="RefSeq" id="WP_158204468.1">
    <property type="nucleotide sequence ID" value="NZ_WSZK01000015.1"/>
</dbReference>
<name>A0A6B0GJQ1_9EURY</name>
<organism evidence="2 3">
    <name type="scientific">Halomarina oriensis</name>
    <dbReference type="NCBI Taxonomy" id="671145"/>
    <lineage>
        <taxon>Archaea</taxon>
        <taxon>Methanobacteriati</taxon>
        <taxon>Methanobacteriota</taxon>
        <taxon>Stenosarchaea group</taxon>
        <taxon>Halobacteria</taxon>
        <taxon>Halobacteriales</taxon>
        <taxon>Natronomonadaceae</taxon>
        <taxon>Halomarina</taxon>
    </lineage>
</organism>
<dbReference type="InterPro" id="IPR006528">
    <property type="entry name" value="Phage_head_morphogenesis_dom"/>
</dbReference>
<evidence type="ECO:0000259" key="1">
    <source>
        <dbReference type="Pfam" id="PF04233"/>
    </source>
</evidence>
<gene>
    <name evidence="2" type="ORF">GQS65_10050</name>
</gene>
<dbReference type="NCBIfam" id="TIGR01641">
    <property type="entry name" value="phageSPP1_gp7"/>
    <property type="match status" value="1"/>
</dbReference>
<dbReference type="Proteomes" id="UP000451471">
    <property type="component" value="Unassembled WGS sequence"/>
</dbReference>
<evidence type="ECO:0000313" key="3">
    <source>
        <dbReference type="Proteomes" id="UP000451471"/>
    </source>
</evidence>